<evidence type="ECO:0000256" key="2">
    <source>
        <dbReference type="SAM" id="Phobius"/>
    </source>
</evidence>
<dbReference type="Gene3D" id="1.20.5.170">
    <property type="match status" value="1"/>
</dbReference>
<dbReference type="AlphaFoldDB" id="F2NJI0"/>
<evidence type="ECO:0000313" key="4">
    <source>
        <dbReference type="Proteomes" id="UP000000483"/>
    </source>
</evidence>
<evidence type="ECO:0000256" key="1">
    <source>
        <dbReference type="SAM" id="Coils"/>
    </source>
</evidence>
<dbReference type="STRING" id="880072.Desac_1644"/>
<reference evidence="4" key="2">
    <citation type="submission" date="2011-03" db="EMBL/GenBank/DDBJ databases">
        <title>The complete genome of Desulfobacca acetoxidans DSM 11109.</title>
        <authorList>
            <consortium name="US DOE Joint Genome Institute (JGI-PGF)"/>
            <person name="Lucas S."/>
            <person name="Copeland A."/>
            <person name="Lapidus A."/>
            <person name="Bruce D."/>
            <person name="Goodwin L."/>
            <person name="Pitluck S."/>
            <person name="Peters L."/>
            <person name="Kyrpides N."/>
            <person name="Mavromatis K."/>
            <person name="Ivanova N."/>
            <person name="Ovchinnikova G."/>
            <person name="Teshima H."/>
            <person name="Detter J.C."/>
            <person name="Han C."/>
            <person name="Land M."/>
            <person name="Hauser L."/>
            <person name="Markowitz V."/>
            <person name="Cheng J.-F."/>
            <person name="Hugenholtz P."/>
            <person name="Woyke T."/>
            <person name="Wu D."/>
            <person name="Spring S."/>
            <person name="Schueler E."/>
            <person name="Brambilla E."/>
            <person name="Klenk H.-P."/>
            <person name="Eisen J.A."/>
        </authorList>
    </citation>
    <scope>NUCLEOTIDE SEQUENCE [LARGE SCALE GENOMIC DNA]</scope>
    <source>
        <strain evidence="4">ATCC 700848 / DSM 11109 / ASRB2</strain>
    </source>
</reference>
<keyword evidence="2" id="KW-0812">Transmembrane</keyword>
<organism evidence="3 4">
    <name type="scientific">Desulfobacca acetoxidans (strain ATCC 700848 / DSM 11109 / ASRB2)</name>
    <dbReference type="NCBI Taxonomy" id="880072"/>
    <lineage>
        <taxon>Bacteria</taxon>
        <taxon>Pseudomonadati</taxon>
        <taxon>Thermodesulfobacteriota</taxon>
        <taxon>Desulfobaccia</taxon>
        <taxon>Desulfobaccales</taxon>
        <taxon>Desulfobaccaceae</taxon>
        <taxon>Desulfobacca</taxon>
    </lineage>
</organism>
<proteinExistence type="predicted"/>
<evidence type="ECO:0008006" key="5">
    <source>
        <dbReference type="Google" id="ProtNLM"/>
    </source>
</evidence>
<dbReference type="EMBL" id="CP002629">
    <property type="protein sequence ID" value="AEB09492.1"/>
    <property type="molecule type" value="Genomic_DNA"/>
</dbReference>
<evidence type="ECO:0000313" key="3">
    <source>
        <dbReference type="EMBL" id="AEB09492.1"/>
    </source>
</evidence>
<dbReference type="Proteomes" id="UP000000483">
    <property type="component" value="Chromosome"/>
</dbReference>
<keyword evidence="1" id="KW-0175">Coiled coil</keyword>
<dbReference type="OrthoDB" id="5073812at2"/>
<keyword evidence="4" id="KW-1185">Reference proteome</keyword>
<dbReference type="eggNOG" id="ENOG50318FX">
    <property type="taxonomic scope" value="Bacteria"/>
</dbReference>
<name>F2NJI0_DESAR</name>
<feature type="transmembrane region" description="Helical" evidence="2">
    <location>
        <begin position="113"/>
        <end position="134"/>
    </location>
</feature>
<protein>
    <recommendedName>
        <fullName evidence="5">DUF1640 domain-containing protein</fullName>
    </recommendedName>
</protein>
<keyword evidence="2" id="KW-0472">Membrane</keyword>
<dbReference type="KEGG" id="dao:Desac_1644"/>
<accession>F2NJI0</accession>
<feature type="coiled-coil region" evidence="1">
    <location>
        <begin position="51"/>
        <end position="85"/>
    </location>
</feature>
<keyword evidence="2" id="KW-1133">Transmembrane helix</keyword>
<dbReference type="HOGENOM" id="CLU_1591840_0_0_7"/>
<gene>
    <name evidence="3" type="ordered locus">Desac_1644</name>
</gene>
<reference evidence="3 4" key="1">
    <citation type="journal article" date="2011" name="Stand. Genomic Sci.">
        <title>Complete genome sequence of the acetate-degrading sulfate reducer Desulfobacca acetoxidans type strain (ASRB2).</title>
        <authorList>
            <person name="Goker M."/>
            <person name="Teshima H."/>
            <person name="Lapidus A."/>
            <person name="Nolan M."/>
            <person name="Lucas S."/>
            <person name="Hammon N."/>
            <person name="Deshpande S."/>
            <person name="Cheng J.F."/>
            <person name="Tapia R."/>
            <person name="Han C."/>
            <person name="Goodwin L."/>
            <person name="Pitluck S."/>
            <person name="Huntemann M."/>
            <person name="Liolios K."/>
            <person name="Ivanova N."/>
            <person name="Pagani I."/>
            <person name="Mavromatis K."/>
            <person name="Ovchinikova G."/>
            <person name="Pati A."/>
            <person name="Chen A."/>
            <person name="Palaniappan K."/>
            <person name="Land M."/>
            <person name="Hauser L."/>
            <person name="Brambilla E.M."/>
            <person name="Rohde M."/>
            <person name="Spring S."/>
            <person name="Detter J.C."/>
            <person name="Woyke T."/>
            <person name="Bristow J."/>
            <person name="Eisen J.A."/>
            <person name="Markowitz V."/>
            <person name="Hugenholtz P."/>
            <person name="Kyrpides N.C."/>
            <person name="Klenk H.P."/>
        </authorList>
    </citation>
    <scope>NUCLEOTIDE SEQUENCE [LARGE SCALE GENOMIC DNA]</scope>
    <source>
        <strain evidence="4">ATCC 700848 / DSM 11109 / ASRB2</strain>
    </source>
</reference>
<sequence>MLTYQQAKDIEDALGPQQAGPILVVLQDLDQKIEKQRTSVKADLLMELATKADVANLRAEVKEDIANLRTEIANLRTETANLRTEVKDDLGNLRTEIKTDITRLDGELKSIRLWMKLLVAIGILGISFFSPAAMKLLEMLK</sequence>
<dbReference type="RefSeq" id="WP_013706602.1">
    <property type="nucleotide sequence ID" value="NC_015388.1"/>
</dbReference>